<protein>
    <recommendedName>
        <fullName evidence="4 11">Lipid-A-disaccharide synthase</fullName>
        <ecNumber evidence="3 11">2.4.1.182</ecNumber>
    </recommendedName>
</protein>
<dbReference type="GO" id="GO:0008915">
    <property type="term" value="F:lipid-A-disaccharide synthase activity"/>
    <property type="evidence" value="ECO:0007669"/>
    <property type="project" value="UniProtKB-EC"/>
</dbReference>
<dbReference type="EMBL" id="JAULRT010000052">
    <property type="protein sequence ID" value="MDO3382252.1"/>
    <property type="molecule type" value="Genomic_DNA"/>
</dbReference>
<evidence type="ECO:0000256" key="3">
    <source>
        <dbReference type="ARBA" id="ARBA00012687"/>
    </source>
</evidence>
<evidence type="ECO:0000313" key="12">
    <source>
        <dbReference type="EMBL" id="MDO3382252.1"/>
    </source>
</evidence>
<evidence type="ECO:0000256" key="4">
    <source>
        <dbReference type="ARBA" id="ARBA00020902"/>
    </source>
</evidence>
<dbReference type="RefSeq" id="WP_302712412.1">
    <property type="nucleotide sequence ID" value="NZ_JAULRT010000052.1"/>
</dbReference>
<evidence type="ECO:0000256" key="8">
    <source>
        <dbReference type="ARBA" id="ARBA00022679"/>
    </source>
</evidence>
<comment type="similarity">
    <text evidence="2 11">Belongs to the LpxB family.</text>
</comment>
<dbReference type="HAMAP" id="MF_00392">
    <property type="entry name" value="LpxB"/>
    <property type="match status" value="1"/>
</dbReference>
<dbReference type="SUPFAM" id="SSF53756">
    <property type="entry name" value="UDP-Glycosyltransferase/glycogen phosphorylase"/>
    <property type="match status" value="1"/>
</dbReference>
<reference evidence="12" key="1">
    <citation type="submission" date="2023-07" db="EMBL/GenBank/DDBJ databases">
        <title>Gilvimarinus algae sp. nov., isolated from the surface of Kelp.</title>
        <authorList>
            <person name="Sun Y.Y."/>
            <person name="Gong Y."/>
            <person name="Du Z.J."/>
        </authorList>
    </citation>
    <scope>NUCLEOTIDE SEQUENCE</scope>
    <source>
        <strain evidence="12">SDUM040014</strain>
    </source>
</reference>
<comment type="function">
    <text evidence="1 11">Condensation of UDP-2,3-diacylglucosamine and 2,3-diacylglucosamine-1-phosphate to form lipid A disaccharide, a precursor of lipid A, a phosphorylated glycolipid that anchors the lipopolysaccharide to the outer membrane of the cell.</text>
</comment>
<dbReference type="InterPro" id="IPR003835">
    <property type="entry name" value="Glyco_trans_19"/>
</dbReference>
<evidence type="ECO:0000256" key="7">
    <source>
        <dbReference type="ARBA" id="ARBA00022676"/>
    </source>
</evidence>
<keyword evidence="13" id="KW-1185">Reference proteome</keyword>
<evidence type="ECO:0000256" key="9">
    <source>
        <dbReference type="ARBA" id="ARBA00023098"/>
    </source>
</evidence>
<keyword evidence="5 11" id="KW-0444">Lipid biosynthesis</keyword>
<keyword evidence="8 11" id="KW-0808">Transferase</keyword>
<evidence type="ECO:0000256" key="5">
    <source>
        <dbReference type="ARBA" id="ARBA00022516"/>
    </source>
</evidence>
<dbReference type="Pfam" id="PF02684">
    <property type="entry name" value="LpxB"/>
    <property type="match status" value="1"/>
</dbReference>
<dbReference type="EC" id="2.4.1.182" evidence="3 11"/>
<keyword evidence="9 11" id="KW-0443">Lipid metabolism</keyword>
<comment type="caution">
    <text evidence="12">The sequence shown here is derived from an EMBL/GenBank/DDBJ whole genome shotgun (WGS) entry which is preliminary data.</text>
</comment>
<dbReference type="Gene3D" id="3.40.50.2000">
    <property type="entry name" value="Glycogen Phosphorylase B"/>
    <property type="match status" value="1"/>
</dbReference>
<evidence type="ECO:0000256" key="11">
    <source>
        <dbReference type="HAMAP-Rule" id="MF_00392"/>
    </source>
</evidence>
<sequence>MSQVIRIGIVAGEASGDILGAGLIRALKKRYDHIEFSGIGGPLMLAEGFHSFFPQDRLAVMGLIEPLKRLPELLRIRRFLTEHFSEQQPDVFIGIDSPDFNLTLEEKLKKAGVKTAHYVSPSIWAWRQGRIKKIKRAVGVMLNILPFETALYESHQVAAIFVGHPLADEIPLEVDKLAARQALELETQAPTVAIMPGSRHSEVERLGPVFFAAARRMLAQRPGLKFVVPAASGQRYQQIHQQLGAFSDLPVRLISGRSQDVMAAADVVLLASGTTALEAMLLKKPMVVSYKMAWLSFQIMKAMALVRFVSLPNLLKDELIVPELLQGDATEQGISDAVLEFFAKPAKAEALKTVFLELHEQLRCGANERAADGLVALMENRL</sequence>
<dbReference type="Proteomes" id="UP001168380">
    <property type="component" value="Unassembled WGS sequence"/>
</dbReference>
<gene>
    <name evidence="11 12" type="primary">lpxB</name>
    <name evidence="12" type="ORF">QWI16_08690</name>
</gene>
<organism evidence="12 13">
    <name type="scientific">Gilvimarinus algae</name>
    <dbReference type="NCBI Taxonomy" id="3058037"/>
    <lineage>
        <taxon>Bacteria</taxon>
        <taxon>Pseudomonadati</taxon>
        <taxon>Pseudomonadota</taxon>
        <taxon>Gammaproteobacteria</taxon>
        <taxon>Cellvibrionales</taxon>
        <taxon>Cellvibrionaceae</taxon>
        <taxon>Gilvimarinus</taxon>
    </lineage>
</organism>
<proteinExistence type="inferred from homology"/>
<accession>A0ABT8TDQ1</accession>
<keyword evidence="6 11" id="KW-0441">Lipid A biosynthesis</keyword>
<evidence type="ECO:0000256" key="10">
    <source>
        <dbReference type="ARBA" id="ARBA00048975"/>
    </source>
</evidence>
<evidence type="ECO:0000256" key="6">
    <source>
        <dbReference type="ARBA" id="ARBA00022556"/>
    </source>
</evidence>
<comment type="catalytic activity">
    <reaction evidence="10 11">
        <text>a lipid X + a UDP-2-N,3-O-bis[(3R)-3-hydroxyacyl]-alpha-D-glucosamine = a lipid A disaccharide + UDP + H(+)</text>
        <dbReference type="Rhea" id="RHEA:67828"/>
        <dbReference type="ChEBI" id="CHEBI:15378"/>
        <dbReference type="ChEBI" id="CHEBI:58223"/>
        <dbReference type="ChEBI" id="CHEBI:137748"/>
        <dbReference type="ChEBI" id="CHEBI:176338"/>
        <dbReference type="ChEBI" id="CHEBI:176343"/>
        <dbReference type="EC" id="2.4.1.182"/>
    </reaction>
</comment>
<dbReference type="PANTHER" id="PTHR30372">
    <property type="entry name" value="LIPID-A-DISACCHARIDE SYNTHASE"/>
    <property type="match status" value="1"/>
</dbReference>
<comment type="pathway">
    <text evidence="11">Bacterial outer membrane biogenesis; LPS lipid A biosynthesis.</text>
</comment>
<evidence type="ECO:0000313" key="13">
    <source>
        <dbReference type="Proteomes" id="UP001168380"/>
    </source>
</evidence>
<dbReference type="PANTHER" id="PTHR30372:SF4">
    <property type="entry name" value="LIPID-A-DISACCHARIDE SYNTHASE, MITOCHONDRIAL-RELATED"/>
    <property type="match status" value="1"/>
</dbReference>
<dbReference type="NCBIfam" id="TIGR00215">
    <property type="entry name" value="lpxB"/>
    <property type="match status" value="1"/>
</dbReference>
<name>A0ABT8TDQ1_9GAMM</name>
<evidence type="ECO:0000256" key="2">
    <source>
        <dbReference type="ARBA" id="ARBA00007868"/>
    </source>
</evidence>
<evidence type="ECO:0000256" key="1">
    <source>
        <dbReference type="ARBA" id="ARBA00002056"/>
    </source>
</evidence>
<keyword evidence="7 11" id="KW-0328">Glycosyltransferase</keyword>